<feature type="domain" description="Phosphoribosyl-dephospho-CoA transferase MdcG N-terminal" evidence="4">
    <location>
        <begin position="10"/>
        <end position="92"/>
    </location>
</feature>
<dbReference type="Pfam" id="PF20866">
    <property type="entry name" value="MdcG_N"/>
    <property type="match status" value="1"/>
</dbReference>
<reference evidence="5" key="1">
    <citation type="journal article" date="2014" name="Int. J. Syst. Evol. Microbiol.">
        <title>Complete genome sequence of Corynebacterium casei LMG S-19264T (=DSM 44701T), isolated from a smear-ripened cheese.</title>
        <authorList>
            <consortium name="US DOE Joint Genome Institute (JGI-PGF)"/>
            <person name="Walter F."/>
            <person name="Albersmeier A."/>
            <person name="Kalinowski J."/>
            <person name="Ruckert C."/>
        </authorList>
    </citation>
    <scope>NUCLEOTIDE SEQUENCE</scope>
    <source>
        <strain evidence="5">CGMCC 1.3617</strain>
    </source>
</reference>
<dbReference type="InterPro" id="IPR017557">
    <property type="entry name" value="Holo-ACP_synthase"/>
</dbReference>
<evidence type="ECO:0000256" key="2">
    <source>
        <dbReference type="ARBA" id="ARBA00022695"/>
    </source>
</evidence>
<name>A0A917KAS3_9PROT</name>
<evidence type="ECO:0000259" key="4">
    <source>
        <dbReference type="Pfam" id="PF20866"/>
    </source>
</evidence>
<accession>A0A917KAS3</accession>
<keyword evidence="6" id="KW-1185">Reference proteome</keyword>
<dbReference type="Pfam" id="PF10620">
    <property type="entry name" value="MdcG"/>
    <property type="match status" value="1"/>
</dbReference>
<dbReference type="NCBIfam" id="TIGR03135">
    <property type="entry name" value="malonate_mdcG"/>
    <property type="match status" value="1"/>
</dbReference>
<protein>
    <submittedName>
        <fullName evidence="5">Phosphoribosyl-dephospho-CoA transferase</fullName>
    </submittedName>
</protein>
<comment type="caution">
    <text evidence="5">The sequence shown here is derived from an EMBL/GenBank/DDBJ whole genome shotgun (WGS) entry which is preliminary data.</text>
</comment>
<sequence>MTDIRDRSWQRHDLLQVAPVAWRLALGSAPLVAELPFVRGWSERGWPVILRRHAEHEDSDLVPVGLPLPPGAGRHRVALLLPRAAILHIRRPPTLRAAAWAADPAWRATINALLELGERRHVEPAVVGSLLWQHLTGLPYLTPSSDLDLLWPIRCLRDAYPLLDGIARVQQTACLRIDGELILPDSTAVQWRELWNARLGSDDAEILGKSLAGVRLIARSSVVPSGYDA</sequence>
<feature type="domain" description="Phosphoribosyl-dephospho-CoA transferase MdcG C-terminal" evidence="3">
    <location>
        <begin position="95"/>
        <end position="219"/>
    </location>
</feature>
<keyword evidence="1 5" id="KW-0808">Transferase</keyword>
<dbReference type="GO" id="GO:0016779">
    <property type="term" value="F:nucleotidyltransferase activity"/>
    <property type="evidence" value="ECO:0007669"/>
    <property type="project" value="UniProtKB-KW"/>
</dbReference>
<dbReference type="EMBL" id="BMKW01000002">
    <property type="protein sequence ID" value="GGJ04873.1"/>
    <property type="molecule type" value="Genomic_DNA"/>
</dbReference>
<evidence type="ECO:0000256" key="1">
    <source>
        <dbReference type="ARBA" id="ARBA00022679"/>
    </source>
</evidence>
<evidence type="ECO:0000313" key="5">
    <source>
        <dbReference type="EMBL" id="GGJ04873.1"/>
    </source>
</evidence>
<dbReference type="AlphaFoldDB" id="A0A917KAS3"/>
<evidence type="ECO:0000313" key="6">
    <source>
        <dbReference type="Proteomes" id="UP000661507"/>
    </source>
</evidence>
<dbReference type="InterPro" id="IPR049180">
    <property type="entry name" value="MdcG_C"/>
</dbReference>
<keyword evidence="2" id="KW-0548">Nucleotidyltransferase</keyword>
<gene>
    <name evidence="5" type="primary">mdcG</name>
    <name evidence="5" type="ORF">GCM10011320_09740</name>
</gene>
<reference evidence="5" key="2">
    <citation type="submission" date="2020-09" db="EMBL/GenBank/DDBJ databases">
        <authorList>
            <person name="Sun Q."/>
            <person name="Zhou Y."/>
        </authorList>
    </citation>
    <scope>NUCLEOTIDE SEQUENCE</scope>
    <source>
        <strain evidence="5">CGMCC 1.3617</strain>
    </source>
</reference>
<dbReference type="InterPro" id="IPR048903">
    <property type="entry name" value="MdcG_N"/>
</dbReference>
<dbReference type="Proteomes" id="UP000661507">
    <property type="component" value="Unassembled WGS sequence"/>
</dbReference>
<proteinExistence type="predicted"/>
<dbReference type="RefSeq" id="WP_188965797.1">
    <property type="nucleotide sequence ID" value="NZ_BMKW01000002.1"/>
</dbReference>
<evidence type="ECO:0000259" key="3">
    <source>
        <dbReference type="Pfam" id="PF10620"/>
    </source>
</evidence>
<organism evidence="5 6">
    <name type="scientific">Neoroseomonas lacus</name>
    <dbReference type="NCBI Taxonomy" id="287609"/>
    <lineage>
        <taxon>Bacteria</taxon>
        <taxon>Pseudomonadati</taxon>
        <taxon>Pseudomonadota</taxon>
        <taxon>Alphaproteobacteria</taxon>
        <taxon>Acetobacterales</taxon>
        <taxon>Acetobacteraceae</taxon>
        <taxon>Neoroseomonas</taxon>
    </lineage>
</organism>